<sequence>MVAEPWTGAKLSIARVVMAAAVVIALMALGMQLAETVEHYAKKDLNQSLRLCIPVAKQKCVGFRGSNSNASEADGVTGSWTVTEWVLVDRPSTLDGMQRQVQVHGGKVQHGSDGFAISAEAISAGETTISACEMVGQHGVDGMEGGAQGENAFLQQMSMLATAAANAASAAERAIGALASKSKDGSRLWRSLVQEYELSSRQRSLALAQALSNYRAFTNAKTIMEQKYLQLTMNEHTSAQLKETMMGYDKACRWFNKLFQVILLNFHKYQFNLLLAKVDKFSGTSVRMVSSGEEFDKDVVILDSGSNVSLLPLSYGQCGAHTVRSEDVQLRDCQGSHLKVTGYTTVSLVVKDGDGTEAELEHVFLIANVKSCILSLGQLYRNGWCVKQMDDGSGPYLKKSPDRELRVPVNYQRNSLAMNATVCRVERVEDEDMLSPHVYFRAIMELEVKMSLCSQFCLNEMKLWRILVVCWMLVAMRWKSPMSWNLPIQVKLKMFCPLKINPFLDEGRDDIMGRDIPEHQAIALALREDAEAEAIVVNDVQVTPNSSVEILRERKLHEVTHLPVKKWCSLCVQSKSRTNHQKPTPPDAMAQGIFRTLQCDFYTASGNLNVLIMIDSWTKFIAVEPLRNKLQSVVGGAVARFLGGLSYYDQVEMAFDNEPVLAAGMRVAQTIRAAQGLPTTLQPGQIYAKGRTALAGRSIQTVRAQGKCLIHLEDKMRVFALDNLQENYSTQWRRGIWLTKDAADMDVVAVSENDSIRSRAIRKVAEHWNAELAMVLTVGPWDMRRGVYAEVKHVNPPESPMPLWHAPIGGVEPEFDEDEKAVRKYAKENPMEDLEETEYVERSEVGGASANAQQAIQPDQSSEQHVMGDAGALARAKRQGDDVRLPIPVRQPGAETEAVKRSQQSEDDVQMKFVKFDPDTAVIEPSPKQQRTSLYSPVYAGDISGSPATSSTARHVRRIVEEIELYDDELECNIADDSFDWELCEHSVTLRVRRHQVMRNDAEHGDANGEADVPDRDGNDEEDHGGDQPDGEDESFEEEPESPRSRYQRYLRSTVEEVSDVGDWANIHYGFARESVAQSVAMDVIEAIEKSGSGPPTSMEPPMLGTMNEANYFLSSVPMADFFSIIPVLREPLALEDYRWDLLGQGNGPENLLVINCRNLSRAIPTMADPMARQRHLRLLRNLQNLLIKFQSGKREDWIEAAERVQDWLN</sequence>
<dbReference type="AlphaFoldDB" id="A0A9P1CBR3"/>
<feature type="region of interest" description="Disordered" evidence="1">
    <location>
        <begin position="1001"/>
        <end position="1048"/>
    </location>
</feature>
<evidence type="ECO:0000313" key="4">
    <source>
        <dbReference type="EMBL" id="CAL4775873.1"/>
    </source>
</evidence>
<dbReference type="EMBL" id="CAMXCT020001280">
    <property type="protein sequence ID" value="CAL1141936.1"/>
    <property type="molecule type" value="Genomic_DNA"/>
</dbReference>
<dbReference type="OrthoDB" id="115435at2759"/>
<gene>
    <name evidence="3" type="ORF">C1SCF055_LOCUS15711</name>
</gene>
<evidence type="ECO:0000256" key="2">
    <source>
        <dbReference type="SAM" id="Phobius"/>
    </source>
</evidence>
<keyword evidence="2" id="KW-0812">Transmembrane</keyword>
<organism evidence="3">
    <name type="scientific">Cladocopium goreaui</name>
    <dbReference type="NCBI Taxonomy" id="2562237"/>
    <lineage>
        <taxon>Eukaryota</taxon>
        <taxon>Sar</taxon>
        <taxon>Alveolata</taxon>
        <taxon>Dinophyceae</taxon>
        <taxon>Suessiales</taxon>
        <taxon>Symbiodiniaceae</taxon>
        <taxon>Cladocopium</taxon>
    </lineage>
</organism>
<feature type="compositionally biased region" description="Basic and acidic residues" evidence="1">
    <location>
        <begin position="1001"/>
        <end position="1017"/>
    </location>
</feature>
<comment type="caution">
    <text evidence="3">The sequence shown here is derived from an EMBL/GenBank/DDBJ whole genome shotgun (WGS) entry which is preliminary data.</text>
</comment>
<keyword evidence="2" id="KW-0472">Membrane</keyword>
<feature type="transmembrane region" description="Helical" evidence="2">
    <location>
        <begin position="12"/>
        <end position="34"/>
    </location>
</feature>
<proteinExistence type="predicted"/>
<name>A0A9P1CBR3_9DINO</name>
<dbReference type="EMBL" id="CAMXCT030001280">
    <property type="protein sequence ID" value="CAL4775873.1"/>
    <property type="molecule type" value="Genomic_DNA"/>
</dbReference>
<reference evidence="3" key="1">
    <citation type="submission" date="2022-10" db="EMBL/GenBank/DDBJ databases">
        <authorList>
            <person name="Chen Y."/>
            <person name="Dougan E. K."/>
            <person name="Chan C."/>
            <person name="Rhodes N."/>
            <person name="Thang M."/>
        </authorList>
    </citation>
    <scope>NUCLEOTIDE SEQUENCE</scope>
</reference>
<reference evidence="4 5" key="2">
    <citation type="submission" date="2024-05" db="EMBL/GenBank/DDBJ databases">
        <authorList>
            <person name="Chen Y."/>
            <person name="Shah S."/>
            <person name="Dougan E. K."/>
            <person name="Thang M."/>
            <person name="Chan C."/>
        </authorList>
    </citation>
    <scope>NUCLEOTIDE SEQUENCE [LARGE SCALE GENOMIC DNA]</scope>
</reference>
<keyword evidence="2" id="KW-1133">Transmembrane helix</keyword>
<evidence type="ECO:0000313" key="3">
    <source>
        <dbReference type="EMBL" id="CAI3988561.1"/>
    </source>
</evidence>
<feature type="compositionally biased region" description="Acidic residues" evidence="1">
    <location>
        <begin position="1018"/>
        <end position="1040"/>
    </location>
</feature>
<evidence type="ECO:0000313" key="5">
    <source>
        <dbReference type="Proteomes" id="UP001152797"/>
    </source>
</evidence>
<evidence type="ECO:0000256" key="1">
    <source>
        <dbReference type="SAM" id="MobiDB-lite"/>
    </source>
</evidence>
<keyword evidence="5" id="KW-1185">Reference proteome</keyword>
<accession>A0A9P1CBR3</accession>
<dbReference type="Proteomes" id="UP001152797">
    <property type="component" value="Unassembled WGS sequence"/>
</dbReference>
<dbReference type="EMBL" id="CAMXCT010001280">
    <property type="protein sequence ID" value="CAI3988561.1"/>
    <property type="molecule type" value="Genomic_DNA"/>
</dbReference>
<protein>
    <submittedName>
        <fullName evidence="3">Uncharacterized protein</fullName>
    </submittedName>
</protein>